<evidence type="ECO:0000313" key="1">
    <source>
        <dbReference type="EnsemblMetazoa" id="GAUT051242-PA"/>
    </source>
</evidence>
<accession>A0A1A9VXZ4</accession>
<dbReference type="Proteomes" id="UP000078200">
    <property type="component" value="Unassembled WGS sequence"/>
</dbReference>
<name>A0A1A9VXZ4_GLOAU</name>
<dbReference type="EnsemblMetazoa" id="GAUT051242-RA">
    <property type="protein sequence ID" value="GAUT051242-PA"/>
    <property type="gene ID" value="GAUT051242"/>
</dbReference>
<reference evidence="1" key="1">
    <citation type="submission" date="2020-05" db="UniProtKB">
        <authorList>
            <consortium name="EnsemblMetazoa"/>
        </authorList>
    </citation>
    <scope>IDENTIFICATION</scope>
    <source>
        <strain evidence="1">TTRI</strain>
    </source>
</reference>
<proteinExistence type="predicted"/>
<evidence type="ECO:0000313" key="2">
    <source>
        <dbReference type="Proteomes" id="UP000078200"/>
    </source>
</evidence>
<keyword evidence="2" id="KW-1185">Reference proteome</keyword>
<protein>
    <submittedName>
        <fullName evidence="1">Uncharacterized protein</fullName>
    </submittedName>
</protein>
<sequence>MQYLSIALQDNWSCNLENISHSKPHHLTLIGIIKPIAHFNYLETDLKEKLMGHFHSSRASGRQDSILTATIFLYLPEITDAKAHNALKRNCSTGNGIYRIIGSEQTPKTYFIL</sequence>
<organism evidence="1 2">
    <name type="scientific">Glossina austeni</name>
    <name type="common">Savannah tsetse fly</name>
    <dbReference type="NCBI Taxonomy" id="7395"/>
    <lineage>
        <taxon>Eukaryota</taxon>
        <taxon>Metazoa</taxon>
        <taxon>Ecdysozoa</taxon>
        <taxon>Arthropoda</taxon>
        <taxon>Hexapoda</taxon>
        <taxon>Insecta</taxon>
        <taxon>Pterygota</taxon>
        <taxon>Neoptera</taxon>
        <taxon>Endopterygota</taxon>
        <taxon>Diptera</taxon>
        <taxon>Brachycera</taxon>
        <taxon>Muscomorpha</taxon>
        <taxon>Hippoboscoidea</taxon>
        <taxon>Glossinidae</taxon>
        <taxon>Glossina</taxon>
    </lineage>
</organism>
<dbReference type="AlphaFoldDB" id="A0A1A9VXZ4"/>
<dbReference type="VEuPathDB" id="VectorBase:GAUT051242"/>